<dbReference type="PANTHER" id="PTHR15641">
    <property type="entry name" value="ELONGATOR COMPLEX PROTEIN 5"/>
    <property type="match status" value="1"/>
</dbReference>
<evidence type="ECO:0000256" key="5">
    <source>
        <dbReference type="ARBA" id="ARBA00020264"/>
    </source>
</evidence>
<evidence type="ECO:0000256" key="3">
    <source>
        <dbReference type="ARBA" id="ARBA00005043"/>
    </source>
</evidence>
<dbReference type="AlphaFoldDB" id="A0A448YIQ0"/>
<evidence type="ECO:0000256" key="6">
    <source>
        <dbReference type="ARBA" id="ARBA00022490"/>
    </source>
</evidence>
<dbReference type="PANTHER" id="PTHR15641:SF1">
    <property type="entry name" value="ELONGATOR COMPLEX PROTEIN 5"/>
    <property type="match status" value="1"/>
</dbReference>
<dbReference type="UniPathway" id="UPA00988"/>
<dbReference type="GO" id="GO:0002098">
    <property type="term" value="P:tRNA wobble uridine modification"/>
    <property type="evidence" value="ECO:0007669"/>
    <property type="project" value="InterPro"/>
</dbReference>
<dbReference type="OrthoDB" id="166907at2759"/>
<dbReference type="FunCoup" id="A0A448YIQ0">
    <property type="interactions" value="1134"/>
</dbReference>
<protein>
    <recommendedName>
        <fullName evidence="5">Elongator complex protein 5</fullName>
    </recommendedName>
</protein>
<dbReference type="CDD" id="cd19496">
    <property type="entry name" value="Elp5"/>
    <property type="match status" value="1"/>
</dbReference>
<dbReference type="InterPro" id="IPR027417">
    <property type="entry name" value="P-loop_NTPase"/>
</dbReference>
<dbReference type="GO" id="GO:0033588">
    <property type="term" value="C:elongator holoenzyme complex"/>
    <property type="evidence" value="ECO:0007669"/>
    <property type="project" value="InterPro"/>
</dbReference>
<evidence type="ECO:0000256" key="8">
    <source>
        <dbReference type="ARBA" id="ARBA00023242"/>
    </source>
</evidence>
<evidence type="ECO:0000313" key="9">
    <source>
        <dbReference type="EMBL" id="VEU20748.1"/>
    </source>
</evidence>
<dbReference type="GO" id="GO:0005829">
    <property type="term" value="C:cytosol"/>
    <property type="evidence" value="ECO:0007669"/>
    <property type="project" value="TreeGrafter"/>
</dbReference>
<dbReference type="Gene3D" id="3.40.50.300">
    <property type="entry name" value="P-loop containing nucleotide triphosphate hydrolases"/>
    <property type="match status" value="1"/>
</dbReference>
<gene>
    <name evidence="9" type="ORF">BRENAR_LOCUS1483</name>
</gene>
<organism evidence="9 10">
    <name type="scientific">Brettanomyces naardenensis</name>
    <name type="common">Yeast</name>
    <dbReference type="NCBI Taxonomy" id="13370"/>
    <lineage>
        <taxon>Eukaryota</taxon>
        <taxon>Fungi</taxon>
        <taxon>Dikarya</taxon>
        <taxon>Ascomycota</taxon>
        <taxon>Saccharomycotina</taxon>
        <taxon>Pichiomycetes</taxon>
        <taxon>Pichiales</taxon>
        <taxon>Pichiaceae</taxon>
        <taxon>Brettanomyces</taxon>
    </lineage>
</organism>
<comment type="similarity">
    <text evidence="4">Belongs to the ELP5 family.</text>
</comment>
<evidence type="ECO:0000256" key="2">
    <source>
        <dbReference type="ARBA" id="ARBA00004496"/>
    </source>
</evidence>
<evidence type="ECO:0000256" key="1">
    <source>
        <dbReference type="ARBA" id="ARBA00004123"/>
    </source>
</evidence>
<dbReference type="GO" id="GO:0005634">
    <property type="term" value="C:nucleus"/>
    <property type="evidence" value="ECO:0007669"/>
    <property type="project" value="UniProtKB-SubCell"/>
</dbReference>
<comment type="pathway">
    <text evidence="3">tRNA modification; 5-methoxycarbonylmethyl-2-thiouridine-tRNA biosynthesis.</text>
</comment>
<comment type="subcellular location">
    <subcellularLocation>
        <location evidence="2">Cytoplasm</location>
    </subcellularLocation>
    <subcellularLocation>
        <location evidence="1">Nucleus</location>
    </subcellularLocation>
</comment>
<reference evidence="9 10" key="1">
    <citation type="submission" date="2018-12" db="EMBL/GenBank/DDBJ databases">
        <authorList>
            <person name="Tiukova I."/>
            <person name="Dainat J."/>
        </authorList>
    </citation>
    <scope>NUCLEOTIDE SEQUENCE [LARGE SCALE GENOMIC DNA]</scope>
</reference>
<accession>A0A448YIQ0</accession>
<evidence type="ECO:0000256" key="7">
    <source>
        <dbReference type="ARBA" id="ARBA00022694"/>
    </source>
</evidence>
<keyword evidence="8" id="KW-0539">Nucleus</keyword>
<dbReference type="GO" id="GO:0000049">
    <property type="term" value="F:tRNA binding"/>
    <property type="evidence" value="ECO:0007669"/>
    <property type="project" value="TreeGrafter"/>
</dbReference>
<evidence type="ECO:0000256" key="4">
    <source>
        <dbReference type="ARBA" id="ARBA00009567"/>
    </source>
</evidence>
<keyword evidence="6" id="KW-0963">Cytoplasm</keyword>
<dbReference type="Proteomes" id="UP000290900">
    <property type="component" value="Unassembled WGS sequence"/>
</dbReference>
<dbReference type="STRING" id="13370.A0A448YIQ0"/>
<name>A0A448YIQ0_BRENA</name>
<evidence type="ECO:0000313" key="10">
    <source>
        <dbReference type="Proteomes" id="UP000290900"/>
    </source>
</evidence>
<sequence>MSAASASVLLNRILTLRESSPFLLVLDPSIQSSANLTKELIYKVKTSRQEIGILYVSFETVTKPDYAEEFIDALDKPMDKIVGEIFKIIGDKEQRRLIIVDSFNYIKDIDLNRLLRAIIDPQNVIYGAYHLDIPAPRSSSQPNKPSTLSILRFIATSVFELSPMTTGEWDDMLGYLDIPVNVCNRNTFKVKLTFRRKSGRALEYELSVDTTTHEYKQIVKKREDSQKKDEEEMLRNLTTFNLNTSRRQKKAREQVELPFMEAQKSLGSVAGSTVYEFDRDDDYDEEDPYEDPI</sequence>
<dbReference type="InParanoid" id="A0A448YIQ0"/>
<keyword evidence="10" id="KW-1185">Reference proteome</keyword>
<dbReference type="InterPro" id="IPR019519">
    <property type="entry name" value="Elp5"/>
</dbReference>
<dbReference type="EMBL" id="CAACVR010000006">
    <property type="protein sequence ID" value="VEU20748.1"/>
    <property type="molecule type" value="Genomic_DNA"/>
</dbReference>
<proteinExistence type="inferred from homology"/>
<dbReference type="Pfam" id="PF10483">
    <property type="entry name" value="Elong_Iki1"/>
    <property type="match status" value="1"/>
</dbReference>
<keyword evidence="7" id="KW-0819">tRNA processing</keyword>